<evidence type="ECO:0000259" key="10">
    <source>
        <dbReference type="Pfam" id="PF07670"/>
    </source>
</evidence>
<dbReference type="InterPro" id="IPR011642">
    <property type="entry name" value="Gate_dom"/>
</dbReference>
<evidence type="ECO:0000256" key="2">
    <source>
        <dbReference type="ARBA" id="ARBA00009033"/>
    </source>
</evidence>
<evidence type="ECO:0000313" key="12">
    <source>
        <dbReference type="Proteomes" id="UP001484535"/>
    </source>
</evidence>
<dbReference type="InterPro" id="IPR002668">
    <property type="entry name" value="CNT_N_dom"/>
</dbReference>
<dbReference type="Pfam" id="PF07670">
    <property type="entry name" value="Gate"/>
    <property type="match status" value="1"/>
</dbReference>
<evidence type="ECO:0000256" key="7">
    <source>
        <dbReference type="SAM" id="Phobius"/>
    </source>
</evidence>
<keyword evidence="3" id="KW-1003">Cell membrane</keyword>
<evidence type="ECO:0000313" key="11">
    <source>
        <dbReference type="EMBL" id="MEN7537639.1"/>
    </source>
</evidence>
<feature type="transmembrane region" description="Helical" evidence="7">
    <location>
        <begin position="167"/>
        <end position="188"/>
    </location>
</feature>
<evidence type="ECO:0000256" key="1">
    <source>
        <dbReference type="ARBA" id="ARBA00004651"/>
    </source>
</evidence>
<dbReference type="EMBL" id="JBDLBR010000003">
    <property type="protein sequence ID" value="MEN7537639.1"/>
    <property type="molecule type" value="Genomic_DNA"/>
</dbReference>
<dbReference type="Pfam" id="PF07662">
    <property type="entry name" value="Nucleos_tra2_C"/>
    <property type="match status" value="1"/>
</dbReference>
<feature type="domain" description="Concentrative nucleoside transporter N-terminal" evidence="8">
    <location>
        <begin position="8"/>
        <end position="81"/>
    </location>
</feature>
<comment type="caution">
    <text evidence="11">The sequence shown here is derived from an EMBL/GenBank/DDBJ whole genome shotgun (WGS) entry which is preliminary data.</text>
</comment>
<evidence type="ECO:0000256" key="4">
    <source>
        <dbReference type="ARBA" id="ARBA00022692"/>
    </source>
</evidence>
<proteinExistence type="inferred from homology"/>
<keyword evidence="6 7" id="KW-0472">Membrane</keyword>
<dbReference type="InterPro" id="IPR008276">
    <property type="entry name" value="C_nuclsd_transpt"/>
</dbReference>
<gene>
    <name evidence="11" type="ORF">ABDJ38_10675</name>
</gene>
<feature type="transmembrane region" description="Helical" evidence="7">
    <location>
        <begin position="91"/>
        <end position="119"/>
    </location>
</feature>
<organism evidence="11 12">
    <name type="scientific">Aurantiacibacter flavus</name>
    <dbReference type="NCBI Taxonomy" id="3145232"/>
    <lineage>
        <taxon>Bacteria</taxon>
        <taxon>Pseudomonadati</taxon>
        <taxon>Pseudomonadota</taxon>
        <taxon>Alphaproteobacteria</taxon>
        <taxon>Sphingomonadales</taxon>
        <taxon>Erythrobacteraceae</taxon>
        <taxon>Aurantiacibacter</taxon>
    </lineage>
</organism>
<keyword evidence="4 7" id="KW-0812">Transmembrane</keyword>
<comment type="similarity">
    <text evidence="2">Belongs to the concentrative nucleoside transporter (CNT) (TC 2.A.41) family.</text>
</comment>
<dbReference type="PANTHER" id="PTHR10590">
    <property type="entry name" value="SODIUM/NUCLEOSIDE COTRANSPORTER"/>
    <property type="match status" value="1"/>
</dbReference>
<dbReference type="Proteomes" id="UP001484535">
    <property type="component" value="Unassembled WGS sequence"/>
</dbReference>
<feature type="transmembrane region" description="Helical" evidence="7">
    <location>
        <begin position="388"/>
        <end position="409"/>
    </location>
</feature>
<feature type="domain" description="Nucleoside transporter/FeoB GTPase Gate" evidence="10">
    <location>
        <begin position="93"/>
        <end position="192"/>
    </location>
</feature>
<keyword evidence="5 7" id="KW-1133">Transmembrane helix</keyword>
<dbReference type="PANTHER" id="PTHR10590:SF4">
    <property type="entry name" value="SOLUTE CARRIER FAMILY 28 MEMBER 3"/>
    <property type="match status" value="1"/>
</dbReference>
<feature type="domain" description="Concentrative nucleoside transporter C-terminal" evidence="9">
    <location>
        <begin position="197"/>
        <end position="406"/>
    </location>
</feature>
<dbReference type="InterPro" id="IPR011657">
    <property type="entry name" value="CNT_C_dom"/>
</dbReference>
<accession>A0ABV0CXP2</accession>
<protein>
    <submittedName>
        <fullName evidence="11">Nucleoside transporter C-terminal domain-containing protein</fullName>
    </submittedName>
</protein>
<evidence type="ECO:0000259" key="9">
    <source>
        <dbReference type="Pfam" id="PF07662"/>
    </source>
</evidence>
<comment type="subcellular location">
    <subcellularLocation>
        <location evidence="1">Cell membrane</location>
        <topology evidence="1">Multi-pass membrane protein</topology>
    </subcellularLocation>
</comment>
<evidence type="ECO:0000259" key="8">
    <source>
        <dbReference type="Pfam" id="PF01773"/>
    </source>
</evidence>
<name>A0ABV0CXP2_9SPHN</name>
<feature type="transmembrane region" description="Helical" evidence="7">
    <location>
        <begin position="350"/>
        <end position="376"/>
    </location>
</feature>
<feature type="transmembrane region" description="Helical" evidence="7">
    <location>
        <begin position="257"/>
        <end position="282"/>
    </location>
</feature>
<evidence type="ECO:0000256" key="3">
    <source>
        <dbReference type="ARBA" id="ARBA00022475"/>
    </source>
</evidence>
<feature type="transmembrane region" description="Helical" evidence="7">
    <location>
        <begin position="6"/>
        <end position="24"/>
    </location>
</feature>
<dbReference type="Pfam" id="PF01773">
    <property type="entry name" value="Nucleos_tra2_N"/>
    <property type="match status" value="1"/>
</dbReference>
<reference evidence="11 12" key="1">
    <citation type="submission" date="2024-05" db="EMBL/GenBank/DDBJ databases">
        <authorList>
            <person name="Park S."/>
        </authorList>
    </citation>
    <scope>NUCLEOTIDE SEQUENCE [LARGE SCALE GENOMIC DNA]</scope>
    <source>
        <strain evidence="11 12">DGU5</strain>
    </source>
</reference>
<dbReference type="RefSeq" id="WP_346785082.1">
    <property type="nucleotide sequence ID" value="NZ_JBDLBR010000003.1"/>
</dbReference>
<keyword evidence="12" id="KW-1185">Reference proteome</keyword>
<feature type="transmembrane region" description="Helical" evidence="7">
    <location>
        <begin position="31"/>
        <end position="51"/>
    </location>
</feature>
<evidence type="ECO:0000256" key="5">
    <source>
        <dbReference type="ARBA" id="ARBA00022989"/>
    </source>
</evidence>
<evidence type="ECO:0000256" key="6">
    <source>
        <dbReference type="ARBA" id="ARBA00023136"/>
    </source>
</evidence>
<sequence>MRLPISLAGIVALLAFALLISTNRRKIRPRIVLPAFAMQAAMSLLILRTPWGADFMAALTRGASNLLGYSRVGTGFIFGNLASPELGGASFALQALTVIIFFASLVAVLDHIGLIGLIVRWVGGAIRMITGVSRVESLGAAANIFIGQGEAPLAVKPYLANMTRSQLFVLMTVGMTSVAGSVMAAYIAMLGSSLAPYLLAAALMSAPAGILMAKLVVPDEEDEPSEPERVAVSAEDEDTPVNVIMAAANGAITGLKLAAGVGAMLLAFVSLVALANGLLGWLGTSAGIDGLTFERLLGYVFSPVMYLVGVPWSEAPVAGGLFGQKVVLNEFVAFLSLQEMDGQLGPRSTAIVTFALCGFANISSIAIQMAAFGVLAPSQRANVAALGLRSLAAASLANLMSAALAGLFLTGA</sequence>